<keyword evidence="10" id="KW-0251">Elongation factor</keyword>
<dbReference type="InterPro" id="IPR036390">
    <property type="entry name" value="WH_DNA-bd_sf"/>
</dbReference>
<dbReference type="InterPro" id="IPR050055">
    <property type="entry name" value="EF-Tu_GTPase"/>
</dbReference>
<evidence type="ECO:0000256" key="8">
    <source>
        <dbReference type="ARBA" id="ARBA00031615"/>
    </source>
</evidence>
<dbReference type="NCBIfam" id="TIGR00475">
    <property type="entry name" value="selB"/>
    <property type="match status" value="1"/>
</dbReference>
<dbReference type="GO" id="GO:0003746">
    <property type="term" value="F:translation elongation factor activity"/>
    <property type="evidence" value="ECO:0007669"/>
    <property type="project" value="UniProtKB-KW"/>
</dbReference>
<dbReference type="Gene3D" id="3.40.50.300">
    <property type="entry name" value="P-loop containing nucleotide triphosphate hydrolases"/>
    <property type="match status" value="1"/>
</dbReference>
<dbReference type="CDD" id="cd15491">
    <property type="entry name" value="selB_III"/>
    <property type="match status" value="1"/>
</dbReference>
<keyword evidence="3" id="KW-0963">Cytoplasm</keyword>
<dbReference type="SUPFAM" id="SSF50447">
    <property type="entry name" value="Translation proteins"/>
    <property type="match status" value="1"/>
</dbReference>
<evidence type="ECO:0000256" key="5">
    <source>
        <dbReference type="ARBA" id="ARBA00022917"/>
    </source>
</evidence>
<accession>A0A4S8FBD6</accession>
<dbReference type="Proteomes" id="UP000308917">
    <property type="component" value="Unassembled WGS sequence"/>
</dbReference>
<dbReference type="InterPro" id="IPR009000">
    <property type="entry name" value="Transl_B-barrel_sf"/>
</dbReference>
<dbReference type="InterPro" id="IPR027417">
    <property type="entry name" value="P-loop_NTPase"/>
</dbReference>
<dbReference type="Gene3D" id="2.40.30.10">
    <property type="entry name" value="Translation factors"/>
    <property type="match status" value="1"/>
</dbReference>
<dbReference type="GO" id="GO:0003723">
    <property type="term" value="F:RNA binding"/>
    <property type="evidence" value="ECO:0007669"/>
    <property type="project" value="InterPro"/>
</dbReference>
<keyword evidence="11" id="KW-1185">Reference proteome</keyword>
<evidence type="ECO:0000256" key="2">
    <source>
        <dbReference type="ARBA" id="ARBA00015953"/>
    </source>
</evidence>
<keyword evidence="6" id="KW-0342">GTP-binding</keyword>
<dbReference type="PROSITE" id="PS00301">
    <property type="entry name" value="G_TR_1"/>
    <property type="match status" value="1"/>
</dbReference>
<dbReference type="PROSITE" id="PS51722">
    <property type="entry name" value="G_TR_2"/>
    <property type="match status" value="1"/>
</dbReference>
<dbReference type="OrthoDB" id="9803139at2"/>
<dbReference type="PANTHER" id="PTHR43721:SF22">
    <property type="entry name" value="ELONGATION FACTOR TU, MITOCHONDRIAL"/>
    <property type="match status" value="1"/>
</dbReference>
<name>A0A4S8FBD6_9BURK</name>
<sequence>MIIGTAGHIDHGKTTLVRALTGVDTDRLKEEKARGISIELGYAYTPVPDSTDILGFIDVPGHEKFIHTMAAGAVGIDHVLLVVAADDGVMPQTREHLAIIDLLGVQQGTVALTKADRVTPQQLDAVRADIQALLARTALANASVFATNAADATDTGTTALRQHLLQVAKTFPARSHQGLFRLAVDRAFTLPGQGTVVTGTVFGGSVQVGDNVQHSGSGAQLRVRSIHAQNQTSAIGTAGQRVALNLAGIEKDALSRGDWIADPIALQATRRLDVRLRMLPNEASEHAHTSQSSTLTQWATVHLHLGTSRHIAHVVPLQAEHIAAAEQGYAQLVLDSDVFVTAGDHFIVRNAQATHTIAGGTVLDPYAPERKRRSIERMAYLNAIETTLSTQDPSALIAQSPWGISRKQLARLLGWSLHAMPTPSSSVALGKNAQDPDPTLLAQSHWQTLQTQVQEALLRFHERNPDEPGVNAARLRRMGLPGLTHSKHDTLWQGLLATLLEQGHIAQTAAWLHAPGHSVQLSAAEEQIAEMLLPDLHDGHFDPPWVRDLAKDHGLAEETVRALLRKLTRQGRLYQVVKDLFYHPDAIAALQSIATSLAKQSPNQAIAAKDFRDATELGRKRAIQVLEHFDRTGFTRRVRDSHILRS</sequence>
<dbReference type="InterPro" id="IPR009001">
    <property type="entry name" value="Transl_elong_EF1A/Init_IF2_C"/>
</dbReference>
<comment type="caution">
    <text evidence="10">The sequence shown here is derived from an EMBL/GenBank/DDBJ whole genome shotgun (WGS) entry which is preliminary data.</text>
</comment>
<dbReference type="GO" id="GO:0005737">
    <property type="term" value="C:cytoplasm"/>
    <property type="evidence" value="ECO:0007669"/>
    <property type="project" value="UniProtKB-SubCell"/>
</dbReference>
<keyword evidence="5" id="KW-0648">Protein biosynthesis</keyword>
<dbReference type="InterPro" id="IPR015191">
    <property type="entry name" value="SelB_WHD4"/>
</dbReference>
<dbReference type="InterPro" id="IPR057335">
    <property type="entry name" value="Beta-barrel_SelB"/>
</dbReference>
<dbReference type="InterPro" id="IPR004535">
    <property type="entry name" value="Transl_elong_SelB"/>
</dbReference>
<dbReference type="GO" id="GO:0005525">
    <property type="term" value="F:GTP binding"/>
    <property type="evidence" value="ECO:0007669"/>
    <property type="project" value="UniProtKB-KW"/>
</dbReference>
<dbReference type="PRINTS" id="PR00315">
    <property type="entry name" value="ELONGATNFCT"/>
</dbReference>
<dbReference type="InterPro" id="IPR015190">
    <property type="entry name" value="Elong_fac_SelB-wing-hlx_typ-2"/>
</dbReference>
<dbReference type="SUPFAM" id="SSF46785">
    <property type="entry name" value="Winged helix' DNA-binding domain"/>
    <property type="match status" value="3"/>
</dbReference>
<evidence type="ECO:0000256" key="6">
    <source>
        <dbReference type="ARBA" id="ARBA00023134"/>
    </source>
</evidence>
<proteinExistence type="predicted"/>
<dbReference type="Pfam" id="PF03144">
    <property type="entry name" value="GTP_EFTU_D2"/>
    <property type="match status" value="1"/>
</dbReference>
<evidence type="ECO:0000256" key="3">
    <source>
        <dbReference type="ARBA" id="ARBA00022490"/>
    </source>
</evidence>
<evidence type="ECO:0000259" key="9">
    <source>
        <dbReference type="PROSITE" id="PS51722"/>
    </source>
</evidence>
<dbReference type="GO" id="GO:0001514">
    <property type="term" value="P:selenocysteine incorporation"/>
    <property type="evidence" value="ECO:0007669"/>
    <property type="project" value="InterPro"/>
</dbReference>
<gene>
    <name evidence="10" type="primary">selB</name>
    <name evidence="10" type="ORF">E9531_03840</name>
</gene>
<evidence type="ECO:0000313" key="10">
    <source>
        <dbReference type="EMBL" id="THU04529.1"/>
    </source>
</evidence>
<dbReference type="GO" id="GO:0003924">
    <property type="term" value="F:GTPase activity"/>
    <property type="evidence" value="ECO:0007669"/>
    <property type="project" value="InterPro"/>
</dbReference>
<dbReference type="AlphaFoldDB" id="A0A4S8FBD6"/>
<dbReference type="RefSeq" id="WP_136572425.1">
    <property type="nucleotide sequence ID" value="NZ_STFG01000002.1"/>
</dbReference>
<dbReference type="SUPFAM" id="SSF50465">
    <property type="entry name" value="EF-Tu/eEF-1alpha/eIF2-gamma C-terminal domain"/>
    <property type="match status" value="1"/>
</dbReference>
<feature type="domain" description="Tr-type G" evidence="9">
    <location>
        <begin position="1"/>
        <end position="173"/>
    </location>
</feature>
<evidence type="ECO:0000256" key="4">
    <source>
        <dbReference type="ARBA" id="ARBA00022741"/>
    </source>
</evidence>
<comment type="function">
    <text evidence="7">Translation factor necessary for the incorporation of selenocysteine into proteins. It probably replaces EF-Tu for the insertion of selenocysteine directed by the UGA codon. SelB binds GTP and GDP.</text>
</comment>
<dbReference type="CDD" id="cd03696">
    <property type="entry name" value="SelB_II"/>
    <property type="match status" value="1"/>
</dbReference>
<dbReference type="PANTHER" id="PTHR43721">
    <property type="entry name" value="ELONGATION FACTOR TU-RELATED"/>
    <property type="match status" value="1"/>
</dbReference>
<dbReference type="InterPro" id="IPR031157">
    <property type="entry name" value="G_TR_CS"/>
</dbReference>
<dbReference type="InterPro" id="IPR048931">
    <property type="entry name" value="WHD_2nd_SelB_bact"/>
</dbReference>
<dbReference type="Pfam" id="PF21214">
    <property type="entry name" value="WHD_2nd_SelB_bact"/>
    <property type="match status" value="1"/>
</dbReference>
<dbReference type="EMBL" id="STFG01000002">
    <property type="protein sequence ID" value="THU04529.1"/>
    <property type="molecule type" value="Genomic_DNA"/>
</dbReference>
<dbReference type="CDD" id="cd04171">
    <property type="entry name" value="SelB"/>
    <property type="match status" value="1"/>
</dbReference>
<dbReference type="Pfam" id="PF00009">
    <property type="entry name" value="GTP_EFTU"/>
    <property type="match status" value="1"/>
</dbReference>
<reference evidence="10 11" key="1">
    <citation type="journal article" date="2015" name="Antonie Van Leeuwenhoek">
        <title>Lampropedia puyangensis sp. nov., isolated from symptomatic bark of Populus ? euramericana canker and emended description of Lampropedia hyalina (Ehrenberg 1832) Lee et al. 2004.</title>
        <authorList>
            <person name="Li Y."/>
            <person name="Wang T."/>
            <person name="Piao C.G."/>
            <person name="Wang L.F."/>
            <person name="Tian G.Z."/>
            <person name="Zhu T.H."/>
            <person name="Guo M.W."/>
        </authorList>
    </citation>
    <scope>NUCLEOTIDE SEQUENCE [LARGE SCALE GENOMIC DNA]</scope>
    <source>
        <strain evidence="10 11">2-bin</strain>
    </source>
</reference>
<evidence type="ECO:0000256" key="1">
    <source>
        <dbReference type="ARBA" id="ARBA00004496"/>
    </source>
</evidence>
<dbReference type="InterPro" id="IPR000795">
    <property type="entry name" value="T_Tr_GTP-bd_dom"/>
</dbReference>
<evidence type="ECO:0000313" key="11">
    <source>
        <dbReference type="Proteomes" id="UP000308917"/>
    </source>
</evidence>
<dbReference type="Pfam" id="PF09107">
    <property type="entry name" value="WHD_3rd_SelB"/>
    <property type="match status" value="1"/>
</dbReference>
<organism evidence="10 11">
    <name type="scientific">Lampropedia puyangensis</name>
    <dbReference type="NCBI Taxonomy" id="1330072"/>
    <lineage>
        <taxon>Bacteria</taxon>
        <taxon>Pseudomonadati</taxon>
        <taxon>Pseudomonadota</taxon>
        <taxon>Betaproteobacteria</taxon>
        <taxon>Burkholderiales</taxon>
        <taxon>Comamonadaceae</taxon>
        <taxon>Lampropedia</taxon>
    </lineage>
</organism>
<dbReference type="InterPro" id="IPR004161">
    <property type="entry name" value="EFTu-like_2"/>
</dbReference>
<evidence type="ECO:0000256" key="7">
    <source>
        <dbReference type="ARBA" id="ARBA00025526"/>
    </source>
</evidence>
<dbReference type="Pfam" id="PF09106">
    <property type="entry name" value="WHD_2nd_SelB"/>
    <property type="match status" value="1"/>
</dbReference>
<dbReference type="InterPro" id="IPR036388">
    <property type="entry name" value="WH-like_DNA-bd_sf"/>
</dbReference>
<comment type="subcellular location">
    <subcellularLocation>
        <location evidence="1">Cytoplasm</location>
    </subcellularLocation>
</comment>
<dbReference type="SUPFAM" id="SSF52540">
    <property type="entry name" value="P-loop containing nucleoside triphosphate hydrolases"/>
    <property type="match status" value="1"/>
</dbReference>
<protein>
    <recommendedName>
        <fullName evidence="2">Selenocysteine-specific elongation factor</fullName>
    </recommendedName>
    <alternativeName>
        <fullName evidence="8">SelB translation factor</fullName>
    </alternativeName>
</protein>
<dbReference type="Gene3D" id="1.10.10.10">
    <property type="entry name" value="Winged helix-like DNA-binding domain superfamily/Winged helix DNA-binding domain"/>
    <property type="match status" value="3"/>
</dbReference>
<dbReference type="Pfam" id="PF25461">
    <property type="entry name" value="Beta-barrel_SelB"/>
    <property type="match status" value="1"/>
</dbReference>
<keyword evidence="4" id="KW-0547">Nucleotide-binding</keyword>